<evidence type="ECO:0000259" key="1">
    <source>
        <dbReference type="PROSITE" id="PS51833"/>
    </source>
</evidence>
<dbReference type="RefSeq" id="WP_307633801.1">
    <property type="nucleotide sequence ID" value="NZ_JAPHEH010000001.1"/>
</dbReference>
<dbReference type="InterPro" id="IPR052340">
    <property type="entry name" value="RNase_Y/CdgJ"/>
</dbReference>
<feature type="domain" description="HDOD" evidence="1">
    <location>
        <begin position="143"/>
        <end position="338"/>
    </location>
</feature>
<evidence type="ECO:0000313" key="2">
    <source>
        <dbReference type="EMBL" id="MDG4476837.1"/>
    </source>
</evidence>
<dbReference type="EMBL" id="JAPHEH010000001">
    <property type="protein sequence ID" value="MDG4476837.1"/>
    <property type="molecule type" value="Genomic_DNA"/>
</dbReference>
<dbReference type="AlphaFoldDB" id="A0A9X4MQD7"/>
<accession>A0A9X4MQD7</accession>
<proteinExistence type="predicted"/>
<dbReference type="InterPro" id="IPR006675">
    <property type="entry name" value="HDIG_dom"/>
</dbReference>
<dbReference type="PANTHER" id="PTHR33525">
    <property type="match status" value="1"/>
</dbReference>
<dbReference type="Gene3D" id="1.10.3210.10">
    <property type="entry name" value="Hypothetical protein af1432"/>
    <property type="match status" value="1"/>
</dbReference>
<reference evidence="2" key="2">
    <citation type="submission" date="2022-10" db="EMBL/GenBank/DDBJ databases">
        <authorList>
            <person name="Aronson H.S."/>
        </authorList>
    </citation>
    <scope>NUCLEOTIDE SEQUENCE</scope>
    <source>
        <strain evidence="2">RS19-109</strain>
    </source>
</reference>
<gene>
    <name evidence="2" type="ORF">OLX77_11795</name>
</gene>
<evidence type="ECO:0000313" key="3">
    <source>
        <dbReference type="Proteomes" id="UP001154240"/>
    </source>
</evidence>
<dbReference type="InterPro" id="IPR003607">
    <property type="entry name" value="HD/PDEase_dom"/>
</dbReference>
<dbReference type="PROSITE" id="PS51833">
    <property type="entry name" value="HDOD"/>
    <property type="match status" value="1"/>
</dbReference>
<keyword evidence="3" id="KW-1185">Reference proteome</keyword>
<organism evidence="2 3">
    <name type="scientific">Thiovibrio frasassiensis</name>
    <dbReference type="NCBI Taxonomy" id="2984131"/>
    <lineage>
        <taxon>Bacteria</taxon>
        <taxon>Pseudomonadati</taxon>
        <taxon>Thermodesulfobacteriota</taxon>
        <taxon>Desulfobulbia</taxon>
        <taxon>Desulfobulbales</taxon>
        <taxon>Thiovibrionaceae</taxon>
        <taxon>Thiovibrio</taxon>
    </lineage>
</organism>
<comment type="caution">
    <text evidence="2">The sequence shown here is derived from an EMBL/GenBank/DDBJ whole genome shotgun (WGS) entry which is preliminary data.</text>
</comment>
<sequence length="398" mass="44035">MVCMKKSSVFIVDPEPSHKAAFQEMLGHWPHLVCYCLTIAEFKQLTAGIVPDIVLCNLTLSGLQDQDFLRYVTRACPHALRIVFSEKNEADALVRLVATGVAHRAFCLPLSKELGCSLEHDLSVRARIRMRKCWDFLNQGQGLPALPPVVHELEALLQTSDFSLSQVGEILGKDPILAARLLQMVNSVHFSVGKKIDDLHRAVSCLGLSRTRKMVLFLCALNHFQYPKKFHRHALNIIDHSIQCGKLAGIIAKTLAPGQERTAVTAGLLHDIGKLVFLASLDETLHHSPAFMRRYGLFATEVEEQIFGISHLELGSALLLWWNLPMVMVDTAANHSQPLNVLQGVPLCVAIADRCLLKVANGETITTDFNLLPSDLPVMHWLESASGLIMEKTIPIAA</sequence>
<dbReference type="Pfam" id="PF08668">
    <property type="entry name" value="HDOD"/>
    <property type="match status" value="1"/>
</dbReference>
<dbReference type="InterPro" id="IPR011006">
    <property type="entry name" value="CheY-like_superfamily"/>
</dbReference>
<protein>
    <submittedName>
        <fullName evidence="2">Response regulator</fullName>
    </submittedName>
</protein>
<dbReference type="Proteomes" id="UP001154240">
    <property type="component" value="Unassembled WGS sequence"/>
</dbReference>
<dbReference type="NCBIfam" id="TIGR00277">
    <property type="entry name" value="HDIG"/>
    <property type="match status" value="1"/>
</dbReference>
<name>A0A9X4MQD7_9BACT</name>
<dbReference type="SMART" id="SM00471">
    <property type="entry name" value="HDc"/>
    <property type="match status" value="1"/>
</dbReference>
<dbReference type="PANTHER" id="PTHR33525:SF3">
    <property type="entry name" value="RIBONUCLEASE Y"/>
    <property type="match status" value="1"/>
</dbReference>
<reference evidence="2" key="1">
    <citation type="journal article" date="2022" name="bioRxiv">
        <title>Thiovibrio frasassiensisgen. nov., sp. nov., an autotrophic, elemental sulfur disproportionating bacterium isolated from sulfidic karst sediment, and proposal of Thiovibrionaceae fam. nov.</title>
        <authorList>
            <person name="Aronson H."/>
            <person name="Thomas C."/>
            <person name="Bhattacharyya M."/>
            <person name="Eckstein S."/>
            <person name="Jensen S."/>
            <person name="Barco R."/>
            <person name="Macalady J."/>
            <person name="Amend J."/>
        </authorList>
    </citation>
    <scope>NUCLEOTIDE SEQUENCE</scope>
    <source>
        <strain evidence="2">RS19-109</strain>
    </source>
</reference>
<dbReference type="SUPFAM" id="SSF52172">
    <property type="entry name" value="CheY-like"/>
    <property type="match status" value="1"/>
</dbReference>
<dbReference type="SUPFAM" id="SSF109604">
    <property type="entry name" value="HD-domain/PDEase-like"/>
    <property type="match status" value="1"/>
</dbReference>
<dbReference type="InterPro" id="IPR013976">
    <property type="entry name" value="HDOD"/>
</dbReference>
<dbReference type="CDD" id="cd00077">
    <property type="entry name" value="HDc"/>
    <property type="match status" value="1"/>
</dbReference>